<keyword evidence="2" id="KW-1185">Reference proteome</keyword>
<accession>A0A8H4PEJ0</accession>
<organism evidence="1 2">
    <name type="scientific">Fusarium albosuccineum</name>
    <dbReference type="NCBI Taxonomy" id="1237068"/>
    <lineage>
        <taxon>Eukaryota</taxon>
        <taxon>Fungi</taxon>
        <taxon>Dikarya</taxon>
        <taxon>Ascomycota</taxon>
        <taxon>Pezizomycotina</taxon>
        <taxon>Sordariomycetes</taxon>
        <taxon>Hypocreomycetidae</taxon>
        <taxon>Hypocreales</taxon>
        <taxon>Nectriaceae</taxon>
        <taxon>Fusarium</taxon>
        <taxon>Fusarium decemcellulare species complex</taxon>
    </lineage>
</organism>
<sequence>MMARNSGCSRVFGFWDIWDRVRYLSQAKPRDKCSFLKAHVKKCEEAESSYRHDFFHHTLTGQATTSQISEIGIQIVQFLTFEALEMAHTCCNSAELSHEQVSDVSLDGPPVTVLLAYDSGKARRIRSDEHEQKKARQLELLMQEFVQEMQTLGPSPRAFEVFIWGYWRHRISTLYTVDPAFIDKMRQTVESVETHVLPERLRSFLDDSFQLVKEQRQELPESRCSETTQDGDMVPVEEIVGLGSCFHCNRTARAIFN</sequence>
<protein>
    <submittedName>
        <fullName evidence="1">Uncharacterized protein</fullName>
    </submittedName>
</protein>
<dbReference type="Proteomes" id="UP000554235">
    <property type="component" value="Unassembled WGS sequence"/>
</dbReference>
<proteinExistence type="predicted"/>
<evidence type="ECO:0000313" key="2">
    <source>
        <dbReference type="Proteomes" id="UP000554235"/>
    </source>
</evidence>
<gene>
    <name evidence="1" type="ORF">FALBO_5153</name>
</gene>
<dbReference type="AlphaFoldDB" id="A0A8H4PEJ0"/>
<dbReference type="OrthoDB" id="1577640at2759"/>
<name>A0A8H4PEJ0_9HYPO</name>
<comment type="caution">
    <text evidence="1">The sequence shown here is derived from an EMBL/GenBank/DDBJ whole genome shotgun (WGS) entry which is preliminary data.</text>
</comment>
<reference evidence="1 2" key="1">
    <citation type="submission" date="2020-01" db="EMBL/GenBank/DDBJ databases">
        <title>Identification and distribution of gene clusters putatively required for synthesis of sphingolipid metabolism inhibitors in phylogenetically diverse species of the filamentous fungus Fusarium.</title>
        <authorList>
            <person name="Kim H.-S."/>
            <person name="Busman M."/>
            <person name="Brown D.W."/>
            <person name="Divon H."/>
            <person name="Uhlig S."/>
            <person name="Proctor R.H."/>
        </authorList>
    </citation>
    <scope>NUCLEOTIDE SEQUENCE [LARGE SCALE GENOMIC DNA]</scope>
    <source>
        <strain evidence="1 2">NRRL 20459</strain>
    </source>
</reference>
<dbReference type="EMBL" id="JAADYS010000676">
    <property type="protein sequence ID" value="KAF4467973.1"/>
    <property type="molecule type" value="Genomic_DNA"/>
</dbReference>
<evidence type="ECO:0000313" key="1">
    <source>
        <dbReference type="EMBL" id="KAF4467973.1"/>
    </source>
</evidence>